<proteinExistence type="predicted"/>
<keyword evidence="2" id="KW-1185">Reference proteome</keyword>
<organism evidence="1 2">
    <name type="scientific">Cryptolaemus montrouzieri</name>
    <dbReference type="NCBI Taxonomy" id="559131"/>
    <lineage>
        <taxon>Eukaryota</taxon>
        <taxon>Metazoa</taxon>
        <taxon>Ecdysozoa</taxon>
        <taxon>Arthropoda</taxon>
        <taxon>Hexapoda</taxon>
        <taxon>Insecta</taxon>
        <taxon>Pterygota</taxon>
        <taxon>Neoptera</taxon>
        <taxon>Endopterygota</taxon>
        <taxon>Coleoptera</taxon>
        <taxon>Polyphaga</taxon>
        <taxon>Cucujiformia</taxon>
        <taxon>Coccinelloidea</taxon>
        <taxon>Coccinellidae</taxon>
        <taxon>Scymninae</taxon>
        <taxon>Scymnini</taxon>
        <taxon>Cryptolaemus</taxon>
    </lineage>
</organism>
<reference evidence="1 2" key="1">
    <citation type="journal article" date="2021" name="BMC Biol.">
        <title>Horizontally acquired antibacterial genes associated with adaptive radiation of ladybird beetles.</title>
        <authorList>
            <person name="Li H.S."/>
            <person name="Tang X.F."/>
            <person name="Huang Y.H."/>
            <person name="Xu Z.Y."/>
            <person name="Chen M.L."/>
            <person name="Du X.Y."/>
            <person name="Qiu B.Y."/>
            <person name="Chen P.T."/>
            <person name="Zhang W."/>
            <person name="Slipinski A."/>
            <person name="Escalona H.E."/>
            <person name="Waterhouse R.M."/>
            <person name="Zwick A."/>
            <person name="Pang H."/>
        </authorList>
    </citation>
    <scope>NUCLEOTIDE SEQUENCE [LARGE SCALE GENOMIC DNA]</scope>
    <source>
        <strain evidence="1">SYSU2018</strain>
    </source>
</reference>
<evidence type="ECO:0000313" key="1">
    <source>
        <dbReference type="EMBL" id="KAL3288021.1"/>
    </source>
</evidence>
<dbReference type="Proteomes" id="UP001516400">
    <property type="component" value="Unassembled WGS sequence"/>
</dbReference>
<gene>
    <name evidence="1" type="ORF">HHI36_002473</name>
</gene>
<evidence type="ECO:0000313" key="2">
    <source>
        <dbReference type="Proteomes" id="UP001516400"/>
    </source>
</evidence>
<comment type="caution">
    <text evidence="1">The sequence shown here is derived from an EMBL/GenBank/DDBJ whole genome shotgun (WGS) entry which is preliminary data.</text>
</comment>
<name>A0ABD2PBH6_9CUCU</name>
<sequence length="176" mass="20523">MTIFEPTYRVRDYSSLINNIFLIYSEVYPGLVVHCHLSPHDAQTVEVPVDSLASLNDVDSENIRIYSQAKLIGLKAELGEEDWSRITAISDPNETNNSFFGIFHSASKRIFTQNTINSTNKRKQWITLGIRIFVKRKMYLHQIKTQQLISDEYYRRNDITLKQVMRRTKFCTTKAI</sequence>
<dbReference type="EMBL" id="JABFTP020000185">
    <property type="protein sequence ID" value="KAL3288021.1"/>
    <property type="molecule type" value="Genomic_DNA"/>
</dbReference>
<accession>A0ABD2PBH6</accession>
<protein>
    <submittedName>
        <fullName evidence="1">Uncharacterized protein</fullName>
    </submittedName>
</protein>
<dbReference type="AlphaFoldDB" id="A0ABD2PBH6"/>